<evidence type="ECO:0000313" key="4">
    <source>
        <dbReference type="Proteomes" id="UP000243002"/>
    </source>
</evidence>
<feature type="domain" description="SpoVT-AbrB" evidence="2">
    <location>
        <begin position="1"/>
        <end position="46"/>
    </location>
</feature>
<evidence type="ECO:0000256" key="1">
    <source>
        <dbReference type="PROSITE-ProRule" id="PRU01076"/>
    </source>
</evidence>
<accession>A0A2P7MVA6</accession>
<protein>
    <submittedName>
        <fullName evidence="3">AbrB family transcriptional regulator</fullName>
    </submittedName>
</protein>
<dbReference type="NCBIfam" id="TIGR01439">
    <property type="entry name" value="lp_hng_hel_AbrB"/>
    <property type="match status" value="1"/>
</dbReference>
<dbReference type="GO" id="GO:0003677">
    <property type="term" value="F:DNA binding"/>
    <property type="evidence" value="ECO:0007669"/>
    <property type="project" value="UniProtKB-UniRule"/>
</dbReference>
<organism evidence="3 4">
    <name type="scientific">Cyanobium usitatum str. Tous</name>
    <dbReference type="NCBI Taxonomy" id="2116684"/>
    <lineage>
        <taxon>Bacteria</taxon>
        <taxon>Bacillati</taxon>
        <taxon>Cyanobacteriota</taxon>
        <taxon>Cyanophyceae</taxon>
        <taxon>Synechococcales</taxon>
        <taxon>Prochlorococcaceae</taxon>
        <taxon>Cyanobium</taxon>
    </lineage>
</organism>
<evidence type="ECO:0000259" key="2">
    <source>
        <dbReference type="PROSITE" id="PS51740"/>
    </source>
</evidence>
<dbReference type="Pfam" id="PF04014">
    <property type="entry name" value="MazE_antitoxin"/>
    <property type="match status" value="1"/>
</dbReference>
<keyword evidence="4" id="KW-1185">Reference proteome</keyword>
<dbReference type="SUPFAM" id="SSF89447">
    <property type="entry name" value="AbrB/MazE/MraZ-like"/>
    <property type="match status" value="1"/>
</dbReference>
<dbReference type="Gene3D" id="2.10.260.10">
    <property type="match status" value="1"/>
</dbReference>
<evidence type="ECO:0000313" key="3">
    <source>
        <dbReference type="EMBL" id="PSJ05131.1"/>
    </source>
</evidence>
<keyword evidence="1" id="KW-0238">DNA-binding</keyword>
<dbReference type="OrthoDB" id="9811597at2"/>
<dbReference type="EMBL" id="PXXO01000007">
    <property type="protein sequence ID" value="PSJ05131.1"/>
    <property type="molecule type" value="Genomic_DNA"/>
</dbReference>
<dbReference type="RefSeq" id="WP_106502755.1">
    <property type="nucleotide sequence ID" value="NZ_PXXO01000007.1"/>
</dbReference>
<proteinExistence type="predicted"/>
<sequence>MRSTITSRGQTVIPAAIRERFALGPSQRLEWLVEADGSIRVVPVAASPIQAFRGQGKQGGSSRRLLADRQADAALEA</sequence>
<dbReference type="AlphaFoldDB" id="A0A2P7MVA6"/>
<name>A0A2P7MVA6_9CYAN</name>
<gene>
    <name evidence="3" type="ORF">C7K55_07225</name>
</gene>
<dbReference type="InterPro" id="IPR037914">
    <property type="entry name" value="SpoVT-AbrB_sf"/>
</dbReference>
<dbReference type="InterPro" id="IPR007159">
    <property type="entry name" value="SpoVT-AbrB_dom"/>
</dbReference>
<comment type="caution">
    <text evidence="3">The sequence shown here is derived from an EMBL/GenBank/DDBJ whole genome shotgun (WGS) entry which is preliminary data.</text>
</comment>
<dbReference type="SMART" id="SM00966">
    <property type="entry name" value="SpoVT_AbrB"/>
    <property type="match status" value="1"/>
</dbReference>
<dbReference type="PROSITE" id="PS51740">
    <property type="entry name" value="SPOVT_ABRB"/>
    <property type="match status" value="1"/>
</dbReference>
<reference evidence="3 4" key="1">
    <citation type="journal article" date="2018" name="Environ. Microbiol.">
        <title>Ecological and genomic features of two widespread freshwater picocyanobacteria.</title>
        <authorList>
            <person name="Cabello-Yeves P.J."/>
            <person name="Picazo A."/>
            <person name="Camacho A."/>
            <person name="Callieri C."/>
            <person name="Rosselli R."/>
            <person name="Roda-Garcia J.J."/>
            <person name="Coutinho F.H."/>
            <person name="Rodriguez-Valera F."/>
        </authorList>
    </citation>
    <scope>NUCLEOTIDE SEQUENCE [LARGE SCALE GENOMIC DNA]</scope>
    <source>
        <strain evidence="3 4">Tous</strain>
    </source>
</reference>
<dbReference type="Proteomes" id="UP000243002">
    <property type="component" value="Unassembled WGS sequence"/>
</dbReference>